<protein>
    <submittedName>
        <fullName evidence="1">Uncharacterized protein</fullName>
    </submittedName>
</protein>
<dbReference type="EMBL" id="NBXB01000045">
    <property type="protein sequence ID" value="RFA12147.1"/>
    <property type="molecule type" value="Genomic_DNA"/>
</dbReference>
<comment type="caution">
    <text evidence="1">The sequence shown here is derived from an EMBL/GenBank/DDBJ whole genome shotgun (WGS) entry which is preliminary data.</text>
</comment>
<dbReference type="Proteomes" id="UP000256541">
    <property type="component" value="Unassembled WGS sequence"/>
</dbReference>
<name>A0A3E0VTC6_9MICO</name>
<gene>
    <name evidence="1" type="ORF">B7R22_17100</name>
</gene>
<evidence type="ECO:0000313" key="1">
    <source>
        <dbReference type="EMBL" id="RFA12147.1"/>
    </source>
</evidence>
<evidence type="ECO:0000313" key="2">
    <source>
        <dbReference type="Proteomes" id="UP000256541"/>
    </source>
</evidence>
<organism evidence="1 2">
    <name type="scientific">Subtercola boreus</name>
    <dbReference type="NCBI Taxonomy" id="120213"/>
    <lineage>
        <taxon>Bacteria</taxon>
        <taxon>Bacillati</taxon>
        <taxon>Actinomycetota</taxon>
        <taxon>Actinomycetes</taxon>
        <taxon>Micrococcales</taxon>
        <taxon>Microbacteriaceae</taxon>
        <taxon>Subtercola</taxon>
    </lineage>
</organism>
<accession>A0A3E0VTC6</accession>
<reference evidence="1 2" key="1">
    <citation type="submission" date="2017-04" db="EMBL/GenBank/DDBJ databases">
        <title>Comparative genome analysis of Subtercola boreus.</title>
        <authorList>
            <person name="Cho Y.-J."/>
            <person name="Cho A."/>
            <person name="Kim O.-S."/>
            <person name="Lee J.-I."/>
        </authorList>
    </citation>
    <scope>NUCLEOTIDE SEQUENCE [LARGE SCALE GENOMIC DNA]</scope>
    <source>
        <strain evidence="1 2">P27479</strain>
    </source>
</reference>
<proteinExistence type="predicted"/>
<sequence length="272" mass="30689">MLRDMTNGGSAEHRSEGWLKLDSAKAGILSFIADAGAYFSEEPPHVRSTAEQTKRYEVDADPLPREWATNLSHIVQDLRASLEYITQELVLKNTPTANRSRTQFPVATSAKEWKDQSRWMNGVSDAVAEFIYSRQPFIMSPDEPYRDPLCVLNVLAAVDKHRSPLLTLAVGDDIDVRFEVLKLRGNVAPAAFWGSNFRTEAHVSSPEEGWEVTNVDGVVNEMAMIQQLRFRIAFNQETGQYEGWDVIETLALIEGYLRDQIFPPLEGFLVAR</sequence>
<dbReference type="AlphaFoldDB" id="A0A3E0VTC6"/>